<evidence type="ECO:0000313" key="7">
    <source>
        <dbReference type="Proteomes" id="UP000217265"/>
    </source>
</evidence>
<accession>A0A290Q8H1</accession>
<dbReference type="PANTHER" id="PTHR31339:SF9">
    <property type="entry name" value="PLASMIN AND FIBRONECTIN-BINDING PROTEIN A"/>
    <property type="match status" value="1"/>
</dbReference>
<protein>
    <submittedName>
        <fullName evidence="6">Glycoside hydrolase</fullName>
    </submittedName>
</protein>
<name>A0A290Q8H1_9BACT</name>
<dbReference type="GO" id="GO:0005975">
    <property type="term" value="P:carbohydrate metabolic process"/>
    <property type="evidence" value="ECO:0007669"/>
    <property type="project" value="InterPro"/>
</dbReference>
<dbReference type="GO" id="GO:0004650">
    <property type="term" value="F:polygalacturonase activity"/>
    <property type="evidence" value="ECO:0007669"/>
    <property type="project" value="InterPro"/>
</dbReference>
<keyword evidence="7" id="KW-1185">Reference proteome</keyword>
<dbReference type="SUPFAM" id="SSF51126">
    <property type="entry name" value="Pectin lyase-like"/>
    <property type="match status" value="1"/>
</dbReference>
<evidence type="ECO:0000256" key="2">
    <source>
        <dbReference type="ARBA" id="ARBA00022801"/>
    </source>
</evidence>
<gene>
    <name evidence="6" type="ORF">CMV30_11610</name>
</gene>
<dbReference type="InterPro" id="IPR006626">
    <property type="entry name" value="PbH1"/>
</dbReference>
<dbReference type="InterPro" id="IPR011050">
    <property type="entry name" value="Pectin_lyase_fold/virulence"/>
</dbReference>
<reference evidence="6 7" key="1">
    <citation type="submission" date="2017-09" db="EMBL/GenBank/DDBJ databases">
        <title>Complete genome sequence of Verrucomicrobial strain HZ-65, isolated from freshwater.</title>
        <authorList>
            <person name="Choi A."/>
        </authorList>
    </citation>
    <scope>NUCLEOTIDE SEQUENCE [LARGE SCALE GENOMIC DNA]</scope>
    <source>
        <strain evidence="6 7">HZ-65</strain>
    </source>
</reference>
<dbReference type="InterPro" id="IPR051801">
    <property type="entry name" value="GH28_Enzymes"/>
</dbReference>
<dbReference type="OrthoDB" id="182481at2"/>
<dbReference type="AlphaFoldDB" id="A0A290Q8H1"/>
<keyword evidence="2 4" id="KW-0378">Hydrolase</keyword>
<feature type="chain" id="PRO_5012741875" evidence="5">
    <location>
        <begin position="27"/>
        <end position="548"/>
    </location>
</feature>
<dbReference type="KEGG" id="vbh:CMV30_11610"/>
<comment type="similarity">
    <text evidence="1 4">Belongs to the glycosyl hydrolase 28 family.</text>
</comment>
<evidence type="ECO:0000313" key="6">
    <source>
        <dbReference type="EMBL" id="ATC64547.1"/>
    </source>
</evidence>
<dbReference type="Gene3D" id="2.160.20.10">
    <property type="entry name" value="Single-stranded right-handed beta-helix, Pectin lyase-like"/>
    <property type="match status" value="1"/>
</dbReference>
<dbReference type="RefSeq" id="WP_096056178.1">
    <property type="nucleotide sequence ID" value="NZ_CP023344.1"/>
</dbReference>
<keyword evidence="5" id="KW-0732">Signal</keyword>
<dbReference type="InterPro" id="IPR012334">
    <property type="entry name" value="Pectin_lyas_fold"/>
</dbReference>
<feature type="signal peptide" evidence="5">
    <location>
        <begin position="1"/>
        <end position="26"/>
    </location>
</feature>
<organism evidence="6 7">
    <name type="scientific">Nibricoccus aquaticus</name>
    <dbReference type="NCBI Taxonomy" id="2576891"/>
    <lineage>
        <taxon>Bacteria</taxon>
        <taxon>Pseudomonadati</taxon>
        <taxon>Verrucomicrobiota</taxon>
        <taxon>Opitutia</taxon>
        <taxon>Opitutales</taxon>
        <taxon>Opitutaceae</taxon>
        <taxon>Nibricoccus</taxon>
    </lineage>
</organism>
<dbReference type="EMBL" id="CP023344">
    <property type="protein sequence ID" value="ATC64547.1"/>
    <property type="molecule type" value="Genomic_DNA"/>
</dbReference>
<dbReference type="PANTHER" id="PTHR31339">
    <property type="entry name" value="PECTIN LYASE-RELATED"/>
    <property type="match status" value="1"/>
</dbReference>
<evidence type="ECO:0000256" key="5">
    <source>
        <dbReference type="SAM" id="SignalP"/>
    </source>
</evidence>
<evidence type="ECO:0000256" key="3">
    <source>
        <dbReference type="ARBA" id="ARBA00023295"/>
    </source>
</evidence>
<evidence type="ECO:0000256" key="1">
    <source>
        <dbReference type="ARBA" id="ARBA00008834"/>
    </source>
</evidence>
<proteinExistence type="inferred from homology"/>
<dbReference type="Proteomes" id="UP000217265">
    <property type="component" value="Chromosome"/>
</dbReference>
<dbReference type="InterPro" id="IPR000743">
    <property type="entry name" value="Glyco_hydro_28"/>
</dbReference>
<dbReference type="PROSITE" id="PS00502">
    <property type="entry name" value="POLYGALACTURONASE"/>
    <property type="match status" value="1"/>
</dbReference>
<dbReference type="SMART" id="SM00710">
    <property type="entry name" value="PbH1"/>
    <property type="match status" value="5"/>
</dbReference>
<evidence type="ECO:0000256" key="4">
    <source>
        <dbReference type="RuleBase" id="RU361169"/>
    </source>
</evidence>
<sequence>MKPLRPLSSLLATAFILFSASTATFAANTFDPATLPAVTAPSIPQHTVRITDFGAISDGHSLNTDAINRAIASVAAKGGGRVVIPAGLWRTGPIVLQSRIELHVEDGALVQFSDNRADYPLIETSFEGRAQLRCQPPISGRDLEHIAIIGKGVFDGAGQAWRPVKKMKMTAGQWSELVASGGALNANKDIWYPSADIRDGNEHRGERSPEFLQRTRDSLRPVLVSLTNCKHILLDGPTFQNSPGWCVHPLMCDQLIVRNVTIRNPWFAQNGDGLDLESCSNVIVENSSFDVGDDAICLKSGRDAEGRARGRPTENVIVRHCIVYHGHGGFVVGSEMSGGVRRIHVTDVTFIGTDVGLRFKSTRGRGGVVEDILIERVRMTNIPGEALLFDLFYGTKAPDEADPASVNSPLLAANPVTEETPAFRNILIRDLVSLDAERAALIRGLPEMPVENVRLENVRLSARSGIFIADAANVSFNDVQVLVEKGPALAIRDSAKIETRSVSLKNNDGALVTVKGSRSSTIDLRGTGTASTAITVASEVPTSAVTRP</sequence>
<dbReference type="Pfam" id="PF00295">
    <property type="entry name" value="Glyco_hydro_28"/>
    <property type="match status" value="1"/>
</dbReference>
<keyword evidence="3 4" id="KW-0326">Glycosidase</keyword>